<dbReference type="InterPro" id="IPR019554">
    <property type="entry name" value="Soluble_ligand-bd"/>
</dbReference>
<dbReference type="PANTHER" id="PTHR33619:SF3">
    <property type="entry name" value="POLYSACCHARIDE EXPORT PROTEIN GFCE-RELATED"/>
    <property type="match status" value="1"/>
</dbReference>
<reference evidence="5" key="2">
    <citation type="submission" date="2022-08" db="EMBL/GenBank/DDBJ databases">
        <authorList>
            <person name="Dong C."/>
        </authorList>
    </citation>
    <scope>NUCLEOTIDE SEQUENCE</scope>
    <source>
        <strain evidence="5">59MF3M-4</strain>
    </source>
</reference>
<dbReference type="RefSeq" id="WP_260976934.1">
    <property type="nucleotide sequence ID" value="NZ_JAOANI010000022.1"/>
</dbReference>
<dbReference type="Gene3D" id="3.30.1950.10">
    <property type="entry name" value="wza like domain"/>
    <property type="match status" value="1"/>
</dbReference>
<feature type="domain" description="Polysaccharide export protein N-terminal" evidence="3">
    <location>
        <begin position="21"/>
        <end position="94"/>
    </location>
</feature>
<evidence type="ECO:0000313" key="6">
    <source>
        <dbReference type="Proteomes" id="UP001147830"/>
    </source>
</evidence>
<evidence type="ECO:0000256" key="2">
    <source>
        <dbReference type="SAM" id="SignalP"/>
    </source>
</evidence>
<sequence>MLCRITLLFLAVLSFSAWSADSYYQLGAGDVISISVYDEPDLSLEVRIGLSGDISYPLLGDIKVAGLSPKALENKLVEGLKGPYLIDPSVTVSIVEYRPFYVTGEVEKPGSYAFHPGLTVDKAISIAGGFTERASKSRIYVMHDGSVHAQDESAEKGRSEKEAIRLFDVVQPGDVITVEQSFF</sequence>
<evidence type="ECO:0000259" key="3">
    <source>
        <dbReference type="Pfam" id="PF02563"/>
    </source>
</evidence>
<dbReference type="GO" id="GO:0015159">
    <property type="term" value="F:polysaccharide transmembrane transporter activity"/>
    <property type="evidence" value="ECO:0007669"/>
    <property type="project" value="InterPro"/>
</dbReference>
<gene>
    <name evidence="5" type="ORF">NYR02_13800</name>
</gene>
<dbReference type="SUPFAM" id="SSF142984">
    <property type="entry name" value="Nqo1 middle domain-like"/>
    <property type="match status" value="1"/>
</dbReference>
<feature type="domain" description="Soluble ligand binding" evidence="4">
    <location>
        <begin position="100"/>
        <end position="143"/>
    </location>
</feature>
<dbReference type="InterPro" id="IPR003715">
    <property type="entry name" value="Poly_export_N"/>
</dbReference>
<evidence type="ECO:0000313" key="5">
    <source>
        <dbReference type="EMBL" id="MCT7360090.1"/>
    </source>
</evidence>
<dbReference type="AlphaFoldDB" id="A0A9X2WGT7"/>
<protein>
    <submittedName>
        <fullName evidence="5">Polysaccharide export protein</fullName>
    </submittedName>
</protein>
<dbReference type="Pfam" id="PF02563">
    <property type="entry name" value="Poly_export"/>
    <property type="match status" value="1"/>
</dbReference>
<dbReference type="Proteomes" id="UP001147830">
    <property type="component" value="Unassembled WGS sequence"/>
</dbReference>
<dbReference type="Pfam" id="PF10531">
    <property type="entry name" value="SLBB"/>
    <property type="match status" value="1"/>
</dbReference>
<dbReference type="Gene3D" id="3.10.560.10">
    <property type="entry name" value="Outer membrane lipoprotein wza domain like"/>
    <property type="match status" value="1"/>
</dbReference>
<feature type="signal peptide" evidence="2">
    <location>
        <begin position="1"/>
        <end position="19"/>
    </location>
</feature>
<keyword evidence="6" id="KW-1185">Reference proteome</keyword>
<comment type="caution">
    <text evidence="5">The sequence shown here is derived from an EMBL/GenBank/DDBJ whole genome shotgun (WGS) entry which is preliminary data.</text>
</comment>
<organism evidence="5 6">
    <name type="scientific">Thalassolituus pacificus</name>
    <dbReference type="NCBI Taxonomy" id="2975440"/>
    <lineage>
        <taxon>Bacteria</taxon>
        <taxon>Pseudomonadati</taxon>
        <taxon>Pseudomonadota</taxon>
        <taxon>Gammaproteobacteria</taxon>
        <taxon>Oceanospirillales</taxon>
        <taxon>Oceanospirillaceae</taxon>
        <taxon>Thalassolituus</taxon>
    </lineage>
</organism>
<reference evidence="5" key="1">
    <citation type="journal article" date="2022" name="Front. Microbiol.">
        <title>Genome-based taxonomic rearrangement of Oceanobacter-related bacteria including the description of Thalassolituus hydrocarbonoclasticus sp. nov. and Thalassolituus pacificus sp. nov. and emended description of the genus Thalassolituus.</title>
        <authorList>
            <person name="Dong C."/>
            <person name="Wei L."/>
            <person name="Wang J."/>
            <person name="Lai Q."/>
            <person name="Huang Z."/>
            <person name="Shao Z."/>
        </authorList>
    </citation>
    <scope>NUCLEOTIDE SEQUENCE</scope>
    <source>
        <strain evidence="5">59MF3M-4</strain>
    </source>
</reference>
<keyword evidence="1 2" id="KW-0732">Signal</keyword>
<accession>A0A9X2WGT7</accession>
<dbReference type="PANTHER" id="PTHR33619">
    <property type="entry name" value="POLYSACCHARIDE EXPORT PROTEIN GFCE-RELATED"/>
    <property type="match status" value="1"/>
</dbReference>
<evidence type="ECO:0000259" key="4">
    <source>
        <dbReference type="Pfam" id="PF10531"/>
    </source>
</evidence>
<dbReference type="EMBL" id="JAOANI010000022">
    <property type="protein sequence ID" value="MCT7360090.1"/>
    <property type="molecule type" value="Genomic_DNA"/>
</dbReference>
<dbReference type="InterPro" id="IPR049712">
    <property type="entry name" value="Poly_export"/>
</dbReference>
<name>A0A9X2WGT7_9GAMM</name>
<proteinExistence type="predicted"/>
<evidence type="ECO:0000256" key="1">
    <source>
        <dbReference type="ARBA" id="ARBA00022729"/>
    </source>
</evidence>
<feature type="chain" id="PRO_5040932129" evidence="2">
    <location>
        <begin position="20"/>
        <end position="183"/>
    </location>
</feature>